<dbReference type="CDD" id="cd17393">
    <property type="entry name" value="MFS_MosC_like"/>
    <property type="match status" value="1"/>
</dbReference>
<feature type="transmembrane region" description="Helical" evidence="5">
    <location>
        <begin position="333"/>
        <end position="357"/>
    </location>
</feature>
<feature type="transmembrane region" description="Helical" evidence="5">
    <location>
        <begin position="279"/>
        <end position="299"/>
    </location>
</feature>
<dbReference type="SUPFAM" id="SSF103473">
    <property type="entry name" value="MFS general substrate transporter"/>
    <property type="match status" value="1"/>
</dbReference>
<evidence type="ECO:0000256" key="5">
    <source>
        <dbReference type="SAM" id="Phobius"/>
    </source>
</evidence>
<keyword evidence="2 5" id="KW-0812">Transmembrane</keyword>
<feature type="transmembrane region" description="Helical" evidence="5">
    <location>
        <begin position="248"/>
        <end position="267"/>
    </location>
</feature>
<comment type="subcellular location">
    <subcellularLocation>
        <location evidence="1">Membrane</location>
        <topology evidence="1">Multi-pass membrane protein</topology>
    </subcellularLocation>
</comment>
<dbReference type="InterPro" id="IPR051788">
    <property type="entry name" value="MFS_Transporter"/>
</dbReference>
<accession>A0A086MRC9</accession>
<feature type="transmembrane region" description="Helical" evidence="5">
    <location>
        <begin position="53"/>
        <end position="75"/>
    </location>
</feature>
<feature type="transmembrane region" description="Helical" evidence="5">
    <location>
        <begin position="164"/>
        <end position="185"/>
    </location>
</feature>
<evidence type="ECO:0000256" key="2">
    <source>
        <dbReference type="ARBA" id="ARBA00022692"/>
    </source>
</evidence>
<keyword evidence="7" id="KW-1185">Reference proteome</keyword>
<evidence type="ECO:0000256" key="3">
    <source>
        <dbReference type="ARBA" id="ARBA00022989"/>
    </source>
</evidence>
<feature type="transmembrane region" description="Helical" evidence="5">
    <location>
        <begin position="305"/>
        <end position="326"/>
    </location>
</feature>
<sequence>MTTAPTAAAQAAPPAADWRLLTGVFATLGIIMAVWGARMPAVQAAAHLNAGQLAVVLLGAAAGMVAGLQVGGRLAARYGPSRLLVGPTVAFGGSLVLLGQCITLPTLTLGAAVFGCAHGLLDVGANASAVNCQRAYRRPIMSALHAAYSIGALAGAALVVATTWIPYCLLFNLVGAATAVGALVAHRAVRAARSLDDFSSTATTTDRAQPVPARVWLLGTLAAACLLAEGAAADWSAVHLRSLHASEATAASAYAVYSGAMAVGRLFGDRLTVRFGASVTVRSGAALAAVGLGIGVAVGSPASALLGWMAIGLGLSTAVPSLISAAGRGGPRAVGTVAATGYLGLLAGPAAIGGLASLSTLPAAFTLPVVLAACVALTAHRALEQR</sequence>
<dbReference type="Proteomes" id="UP000029095">
    <property type="component" value="Unassembled WGS sequence"/>
</dbReference>
<evidence type="ECO:0000256" key="4">
    <source>
        <dbReference type="ARBA" id="ARBA00023136"/>
    </source>
</evidence>
<feature type="transmembrane region" description="Helical" evidence="5">
    <location>
        <begin position="215"/>
        <end position="236"/>
    </location>
</feature>
<dbReference type="Gene3D" id="1.20.1250.20">
    <property type="entry name" value="MFS general substrate transporter like domains"/>
    <property type="match status" value="2"/>
</dbReference>
<keyword evidence="3 5" id="KW-1133">Transmembrane helix</keyword>
<keyword evidence="4 5" id="KW-0472">Membrane</keyword>
<evidence type="ECO:0000313" key="6">
    <source>
        <dbReference type="EMBL" id="KFG71447.1"/>
    </source>
</evidence>
<comment type="caution">
    <text evidence="6">The sequence shown here is derived from an EMBL/GenBank/DDBJ whole genome shotgun (WGS) entry which is preliminary data.</text>
</comment>
<dbReference type="RefSeq" id="WP_043385912.1">
    <property type="nucleotide sequence ID" value="NZ_KN039950.1"/>
</dbReference>
<feature type="transmembrane region" description="Helical" evidence="5">
    <location>
        <begin position="20"/>
        <end position="41"/>
    </location>
</feature>
<proteinExistence type="predicted"/>
<feature type="transmembrane region" description="Helical" evidence="5">
    <location>
        <begin position="140"/>
        <end position="158"/>
    </location>
</feature>
<feature type="transmembrane region" description="Helical" evidence="5">
    <location>
        <begin position="95"/>
        <end position="120"/>
    </location>
</feature>
<dbReference type="InterPro" id="IPR036259">
    <property type="entry name" value="MFS_trans_sf"/>
</dbReference>
<dbReference type="HOGENOM" id="CLU_035309_1_0_11"/>
<protein>
    <submittedName>
        <fullName evidence="6">MFS transporter</fullName>
    </submittedName>
</protein>
<evidence type="ECO:0000256" key="1">
    <source>
        <dbReference type="ARBA" id="ARBA00004141"/>
    </source>
</evidence>
<evidence type="ECO:0000313" key="7">
    <source>
        <dbReference type="Proteomes" id="UP000029095"/>
    </source>
</evidence>
<dbReference type="GO" id="GO:0016020">
    <property type="term" value="C:membrane"/>
    <property type="evidence" value="ECO:0007669"/>
    <property type="project" value="UniProtKB-SubCell"/>
</dbReference>
<dbReference type="STRING" id="1915400.FM21_34820"/>
<name>A0A086MRC9_9ACTN</name>
<dbReference type="PANTHER" id="PTHR23514:SF13">
    <property type="entry name" value="INNER MEMBRANE PROTEIN YBJJ"/>
    <property type="match status" value="1"/>
</dbReference>
<dbReference type="AlphaFoldDB" id="A0A086MRC9"/>
<reference evidence="6 7" key="1">
    <citation type="submission" date="2014-05" db="EMBL/GenBank/DDBJ databases">
        <title>Complete genome sequence of the Streptomyces mutabilis TRM45540.</title>
        <authorList>
            <person name="Luo X."/>
            <person name="Zhang L."/>
        </authorList>
    </citation>
    <scope>NUCLEOTIDE SEQUENCE [LARGE SCALE GENOMIC DNA]</scope>
    <source>
        <strain evidence="6 7">TRM45540</strain>
    </source>
</reference>
<feature type="transmembrane region" description="Helical" evidence="5">
    <location>
        <begin position="363"/>
        <end position="383"/>
    </location>
</feature>
<dbReference type="EMBL" id="JNFQ01000007">
    <property type="protein sequence ID" value="KFG71447.1"/>
    <property type="molecule type" value="Genomic_DNA"/>
</dbReference>
<gene>
    <name evidence="6" type="ORF">FM21_34820</name>
</gene>
<dbReference type="PANTHER" id="PTHR23514">
    <property type="entry name" value="BYPASS OF STOP CODON PROTEIN 6"/>
    <property type="match status" value="1"/>
</dbReference>
<organism evidence="6 7">
    <name type="scientific">Streptomyces mutabilis</name>
    <dbReference type="NCBI Taxonomy" id="67332"/>
    <lineage>
        <taxon>Bacteria</taxon>
        <taxon>Bacillati</taxon>
        <taxon>Actinomycetota</taxon>
        <taxon>Actinomycetes</taxon>
        <taxon>Kitasatosporales</taxon>
        <taxon>Streptomycetaceae</taxon>
        <taxon>Streptomyces</taxon>
    </lineage>
</organism>